<accession>A0ACA9KRN3</accession>
<proteinExistence type="predicted"/>
<dbReference type="Proteomes" id="UP000789525">
    <property type="component" value="Unassembled WGS sequence"/>
</dbReference>
<protein>
    <submittedName>
        <fullName evidence="1">9052_t:CDS:1</fullName>
    </submittedName>
</protein>
<gene>
    <name evidence="1" type="ORF">ACOLOM_LOCUS2323</name>
</gene>
<name>A0ACA9KRN3_9GLOM</name>
<keyword evidence="2" id="KW-1185">Reference proteome</keyword>
<dbReference type="EMBL" id="CAJVPT010002956">
    <property type="protein sequence ID" value="CAG8489575.1"/>
    <property type="molecule type" value="Genomic_DNA"/>
</dbReference>
<evidence type="ECO:0000313" key="2">
    <source>
        <dbReference type="Proteomes" id="UP000789525"/>
    </source>
</evidence>
<reference evidence="1" key="1">
    <citation type="submission" date="2021-06" db="EMBL/GenBank/DDBJ databases">
        <authorList>
            <person name="Kallberg Y."/>
            <person name="Tangrot J."/>
            <person name="Rosling A."/>
        </authorList>
    </citation>
    <scope>NUCLEOTIDE SEQUENCE</scope>
    <source>
        <strain evidence="1">CL356</strain>
    </source>
</reference>
<organism evidence="1 2">
    <name type="scientific">Acaulospora colombiana</name>
    <dbReference type="NCBI Taxonomy" id="27376"/>
    <lineage>
        <taxon>Eukaryota</taxon>
        <taxon>Fungi</taxon>
        <taxon>Fungi incertae sedis</taxon>
        <taxon>Mucoromycota</taxon>
        <taxon>Glomeromycotina</taxon>
        <taxon>Glomeromycetes</taxon>
        <taxon>Diversisporales</taxon>
        <taxon>Acaulosporaceae</taxon>
        <taxon>Acaulospora</taxon>
    </lineage>
</organism>
<sequence length="116" mass="13502">METNYPPPWARFLQQSHKKNNRSVDNRAIFSWPPPGEIPKCDKDSFKCLKLNSMLDSGNSNSPDKVLHDLAFENFCILAFKVDEAIRFEYESSPSKRIVYTFDDEENVWEVEEANP</sequence>
<comment type="caution">
    <text evidence="1">The sequence shown here is derived from an EMBL/GenBank/DDBJ whole genome shotgun (WGS) entry which is preliminary data.</text>
</comment>
<evidence type="ECO:0000313" key="1">
    <source>
        <dbReference type="EMBL" id="CAG8489575.1"/>
    </source>
</evidence>